<comment type="caution">
    <text evidence="2">The sequence shown here is derived from an EMBL/GenBank/DDBJ whole genome shotgun (WGS) entry which is preliminary data.</text>
</comment>
<dbReference type="EMBL" id="BMAW01023339">
    <property type="protein sequence ID" value="GFT82297.1"/>
    <property type="molecule type" value="Genomic_DNA"/>
</dbReference>
<gene>
    <name evidence="2" type="ORF">NPIL_397971</name>
    <name evidence="1" type="ORF">NPIL_42681</name>
</gene>
<dbReference type="AlphaFoldDB" id="A0A8X6U658"/>
<evidence type="ECO:0000313" key="3">
    <source>
        <dbReference type="Proteomes" id="UP000887013"/>
    </source>
</evidence>
<organism evidence="2 3">
    <name type="scientific">Nephila pilipes</name>
    <name type="common">Giant wood spider</name>
    <name type="synonym">Nephila maculata</name>
    <dbReference type="NCBI Taxonomy" id="299642"/>
    <lineage>
        <taxon>Eukaryota</taxon>
        <taxon>Metazoa</taxon>
        <taxon>Ecdysozoa</taxon>
        <taxon>Arthropoda</taxon>
        <taxon>Chelicerata</taxon>
        <taxon>Arachnida</taxon>
        <taxon>Araneae</taxon>
        <taxon>Araneomorphae</taxon>
        <taxon>Entelegynae</taxon>
        <taxon>Araneoidea</taxon>
        <taxon>Nephilidae</taxon>
        <taxon>Nephila</taxon>
    </lineage>
</organism>
<reference evidence="2" key="1">
    <citation type="submission" date="2020-08" db="EMBL/GenBank/DDBJ databases">
        <title>Multicomponent nature underlies the extraordinary mechanical properties of spider dragline silk.</title>
        <authorList>
            <person name="Kono N."/>
            <person name="Nakamura H."/>
            <person name="Mori M."/>
            <person name="Yoshida Y."/>
            <person name="Ohtoshi R."/>
            <person name="Malay A.D."/>
            <person name="Moran D.A.P."/>
            <person name="Tomita M."/>
            <person name="Numata K."/>
            <person name="Arakawa K."/>
        </authorList>
    </citation>
    <scope>NUCLEOTIDE SEQUENCE</scope>
</reference>
<dbReference type="Proteomes" id="UP000887013">
    <property type="component" value="Unassembled WGS sequence"/>
</dbReference>
<dbReference type="EMBL" id="BMAW01108587">
    <property type="protein sequence ID" value="GFT34797.1"/>
    <property type="molecule type" value="Genomic_DNA"/>
</dbReference>
<proteinExistence type="predicted"/>
<evidence type="ECO:0000313" key="1">
    <source>
        <dbReference type="EMBL" id="GFT34797.1"/>
    </source>
</evidence>
<keyword evidence="3" id="KW-1185">Reference proteome</keyword>
<accession>A0A8X6U658</accession>
<evidence type="ECO:0000313" key="2">
    <source>
        <dbReference type="EMBL" id="GFT82297.1"/>
    </source>
</evidence>
<sequence length="99" mass="11629">MSRYCKDQVKYRLNRNNNFRFEYSEETTESESDTSKSSFFFSKKVTTKCAVEAKQEPPETFSDFAPVCDRTEVSNTTREYAARWLDIDIQLVQFANVLL</sequence>
<name>A0A8X6U658_NEPPI</name>
<protein>
    <submittedName>
        <fullName evidence="2">Uncharacterized protein</fullName>
    </submittedName>
</protein>